<dbReference type="Pfam" id="PF13637">
    <property type="entry name" value="Ank_4"/>
    <property type="match status" value="1"/>
</dbReference>
<organism evidence="1 2">
    <name type="scientific">Aphanomyces invadans</name>
    <dbReference type="NCBI Taxonomy" id="157072"/>
    <lineage>
        <taxon>Eukaryota</taxon>
        <taxon>Sar</taxon>
        <taxon>Stramenopiles</taxon>
        <taxon>Oomycota</taxon>
        <taxon>Saprolegniomycetes</taxon>
        <taxon>Saprolegniales</taxon>
        <taxon>Verrucalvaceae</taxon>
        <taxon>Aphanomyces</taxon>
    </lineage>
</organism>
<dbReference type="InterPro" id="IPR036770">
    <property type="entry name" value="Ankyrin_rpt-contain_sf"/>
</dbReference>
<evidence type="ECO:0000313" key="2">
    <source>
        <dbReference type="Proteomes" id="UP000285060"/>
    </source>
</evidence>
<evidence type="ECO:0000313" key="1">
    <source>
        <dbReference type="EMBL" id="RHY34202.1"/>
    </source>
</evidence>
<name>A0A418B7Q4_9STRA</name>
<dbReference type="EMBL" id="QUSY01000040">
    <property type="protein sequence ID" value="RHY34202.1"/>
    <property type="molecule type" value="Genomic_DNA"/>
</dbReference>
<proteinExistence type="predicted"/>
<keyword evidence="2" id="KW-1185">Reference proteome</keyword>
<dbReference type="InterPro" id="IPR052050">
    <property type="entry name" value="SecEffector_AnkRepeat"/>
</dbReference>
<dbReference type="Gene3D" id="1.25.40.20">
    <property type="entry name" value="Ankyrin repeat-containing domain"/>
    <property type="match status" value="1"/>
</dbReference>
<reference evidence="1 2" key="1">
    <citation type="submission" date="2018-08" db="EMBL/GenBank/DDBJ databases">
        <title>Aphanomyces genome sequencing and annotation.</title>
        <authorList>
            <person name="Minardi D."/>
            <person name="Oidtmann B."/>
            <person name="Van Der Giezen M."/>
            <person name="Studholme D.J."/>
        </authorList>
    </citation>
    <scope>NUCLEOTIDE SEQUENCE [LARGE SCALE GENOMIC DNA]</scope>
    <source>
        <strain evidence="1 2">NJM0002</strain>
    </source>
</reference>
<dbReference type="InterPro" id="IPR002110">
    <property type="entry name" value="Ankyrin_rpt"/>
</dbReference>
<comment type="caution">
    <text evidence="1">The sequence shown here is derived from an EMBL/GenBank/DDBJ whole genome shotgun (WGS) entry which is preliminary data.</text>
</comment>
<dbReference type="Proteomes" id="UP000285060">
    <property type="component" value="Unassembled WGS sequence"/>
</dbReference>
<dbReference type="VEuPathDB" id="FungiDB:H310_05047"/>
<protein>
    <submittedName>
        <fullName evidence="1">Uncharacterized protein</fullName>
    </submittedName>
</protein>
<gene>
    <name evidence="1" type="ORF">DYB32_001096</name>
</gene>
<dbReference type="SUPFAM" id="SSF48403">
    <property type="entry name" value="Ankyrin repeat"/>
    <property type="match status" value="1"/>
</dbReference>
<accession>A0A418B7Q4</accession>
<sequence>MLEYLHEHTSEGWTIMAMNEAAGYGHLACVQWLHEHKDENAALFKASDSEFDESAAASKASVLEDLFGGDDAYEEEFDETAFATELPYIPDLEFIDEDHFDRAHLDHDVVEDKVMLGPLDIAASKGRLAVVQWLHATGYPCTTYAMDSAVGNGYLETFKWLAAHRTEGCSTMAMDVAAENGHLEVSVGLWEGELKHLLL</sequence>
<dbReference type="PANTHER" id="PTHR46586">
    <property type="entry name" value="ANKYRIN REPEAT-CONTAINING PROTEIN"/>
    <property type="match status" value="1"/>
</dbReference>
<dbReference type="AlphaFoldDB" id="A0A418B7Q4"/>
<dbReference type="PANTHER" id="PTHR46586:SF3">
    <property type="entry name" value="ANKYRIN REPEAT-CONTAINING PROTEIN"/>
    <property type="match status" value="1"/>
</dbReference>